<comment type="caution">
    <text evidence="4">The sequence shown here is derived from an EMBL/GenBank/DDBJ whole genome shotgun (WGS) entry which is preliminary data.</text>
</comment>
<sequence>MKKFILPVIMLALISGCDSSDDDVNSVDPLRQQVVENYASLVLANYTDAITTAKILQTQVNAFLAAPTGKGLEDCKTAWLNSRVPYLQTETFRFYDGPIDAAADNYEGLINAWPLDEAYIDYVVDDAKAGVINNLTAYPTITEAVLLSDNEKNGETDVKVGYHAIEFLLWGQDLYKDSPGKRPYTDYVTGGSASNQVRRGQYLKIVTDLLVKDLQSVSAQWETTGAYRKDFTAAANVEQSLINIFNGMGKLTKGELSGERMTVLLASKDQEDEHSCFSDNTKNDFIYDETGIYNVYLGKYTKTDGTVLDGPGLNDLVLAKNASVNTTMIAKLDASVAAINAIPAPVDQSVTTSPDSFKAAITALRTQADQLSVAAQAIGISLTIPESN</sequence>
<dbReference type="RefSeq" id="WP_137343094.1">
    <property type="nucleotide sequence ID" value="NZ_BSQH01000011.1"/>
</dbReference>
<dbReference type="AlphaFoldDB" id="A0A4U6CXT9"/>
<evidence type="ECO:0000256" key="2">
    <source>
        <dbReference type="ARBA" id="ARBA00022729"/>
    </source>
</evidence>
<evidence type="ECO:0000259" key="3">
    <source>
        <dbReference type="Pfam" id="PF09375"/>
    </source>
</evidence>
<dbReference type="Proteomes" id="UP000304900">
    <property type="component" value="Unassembled WGS sequence"/>
</dbReference>
<reference evidence="4 5" key="1">
    <citation type="submission" date="2019-05" db="EMBL/GenBank/DDBJ databases">
        <title>Dyadobacter AR-3-8 sp. nov., isolated from arctic soil.</title>
        <authorList>
            <person name="Chaudhary D.K."/>
        </authorList>
    </citation>
    <scope>NUCLEOTIDE SEQUENCE [LARGE SCALE GENOMIC DNA]</scope>
    <source>
        <strain evidence="4 5">AR-3-8</strain>
    </source>
</reference>
<dbReference type="InterPro" id="IPR038352">
    <property type="entry name" value="Imelysin_sf"/>
</dbReference>
<evidence type="ECO:0000313" key="4">
    <source>
        <dbReference type="EMBL" id="TKT88557.1"/>
    </source>
</evidence>
<comment type="subcellular location">
    <subcellularLocation>
        <location evidence="1">Cell envelope</location>
    </subcellularLocation>
</comment>
<dbReference type="GO" id="GO:0030313">
    <property type="term" value="C:cell envelope"/>
    <property type="evidence" value="ECO:0007669"/>
    <property type="project" value="UniProtKB-SubCell"/>
</dbReference>
<dbReference type="Pfam" id="PF09375">
    <property type="entry name" value="Peptidase_M75"/>
    <property type="match status" value="1"/>
</dbReference>
<keyword evidence="5" id="KW-1185">Reference proteome</keyword>
<organism evidence="4 5">
    <name type="scientific">Dyadobacter frigoris</name>
    <dbReference type="NCBI Taxonomy" id="2576211"/>
    <lineage>
        <taxon>Bacteria</taxon>
        <taxon>Pseudomonadati</taxon>
        <taxon>Bacteroidota</taxon>
        <taxon>Cytophagia</taxon>
        <taxon>Cytophagales</taxon>
        <taxon>Spirosomataceae</taxon>
        <taxon>Dyadobacter</taxon>
    </lineage>
</organism>
<feature type="domain" description="Imelysin-like" evidence="3">
    <location>
        <begin position="43"/>
        <end position="371"/>
    </location>
</feature>
<dbReference type="InterPro" id="IPR018976">
    <property type="entry name" value="Imelysin-like"/>
</dbReference>
<dbReference type="CDD" id="cd14657">
    <property type="entry name" value="Imelysin_IrpA-like"/>
    <property type="match status" value="1"/>
</dbReference>
<proteinExistence type="predicted"/>
<protein>
    <submittedName>
        <fullName evidence="4">Iron-regulated protein</fullName>
    </submittedName>
</protein>
<name>A0A4U6CXT9_9BACT</name>
<accession>A0A4U6CXT9</accession>
<keyword evidence="2" id="KW-0732">Signal</keyword>
<dbReference type="Gene3D" id="1.20.1420.20">
    <property type="entry name" value="M75 peptidase, HXXE motif"/>
    <property type="match status" value="1"/>
</dbReference>
<evidence type="ECO:0000313" key="5">
    <source>
        <dbReference type="Proteomes" id="UP000304900"/>
    </source>
</evidence>
<dbReference type="OrthoDB" id="9764688at2"/>
<evidence type="ECO:0000256" key="1">
    <source>
        <dbReference type="ARBA" id="ARBA00004196"/>
    </source>
</evidence>
<dbReference type="PROSITE" id="PS51257">
    <property type="entry name" value="PROKAR_LIPOPROTEIN"/>
    <property type="match status" value="1"/>
</dbReference>
<gene>
    <name evidence="4" type="ORF">FDK13_26780</name>
</gene>
<dbReference type="EMBL" id="SZVO01000015">
    <property type="protein sequence ID" value="TKT88557.1"/>
    <property type="molecule type" value="Genomic_DNA"/>
</dbReference>